<accession>A0A0L0G6H2</accession>
<dbReference type="Gene3D" id="2.60.40.790">
    <property type="match status" value="1"/>
</dbReference>
<dbReference type="SUPFAM" id="SSF49764">
    <property type="entry name" value="HSP20-like chaperones"/>
    <property type="match status" value="1"/>
</dbReference>
<protein>
    <recommendedName>
        <fullName evidence="3">SHSP domain-containing protein</fullName>
    </recommendedName>
</protein>
<dbReference type="InterPro" id="IPR008978">
    <property type="entry name" value="HSP20-like_chaperone"/>
</dbReference>
<dbReference type="InterPro" id="IPR002068">
    <property type="entry name" value="A-crystallin/Hsp20_dom"/>
</dbReference>
<dbReference type="Proteomes" id="UP000054560">
    <property type="component" value="Unassembled WGS sequence"/>
</dbReference>
<comment type="similarity">
    <text evidence="1 2">Belongs to the small heat shock protein (HSP20) family.</text>
</comment>
<reference evidence="4 5" key="1">
    <citation type="submission" date="2011-02" db="EMBL/GenBank/DDBJ databases">
        <title>The Genome Sequence of Sphaeroforma arctica JP610.</title>
        <authorList>
            <consortium name="The Broad Institute Genome Sequencing Platform"/>
            <person name="Russ C."/>
            <person name="Cuomo C."/>
            <person name="Young S.K."/>
            <person name="Zeng Q."/>
            <person name="Gargeya S."/>
            <person name="Alvarado L."/>
            <person name="Berlin A."/>
            <person name="Chapman S.B."/>
            <person name="Chen Z."/>
            <person name="Freedman E."/>
            <person name="Gellesch M."/>
            <person name="Goldberg J."/>
            <person name="Griggs A."/>
            <person name="Gujja S."/>
            <person name="Heilman E."/>
            <person name="Heiman D."/>
            <person name="Howarth C."/>
            <person name="Mehta T."/>
            <person name="Neiman D."/>
            <person name="Pearson M."/>
            <person name="Roberts A."/>
            <person name="Saif S."/>
            <person name="Shea T."/>
            <person name="Shenoy N."/>
            <person name="Sisk P."/>
            <person name="Stolte C."/>
            <person name="Sykes S."/>
            <person name="White J."/>
            <person name="Yandava C."/>
            <person name="Burger G."/>
            <person name="Gray M.W."/>
            <person name="Holland P.W.H."/>
            <person name="King N."/>
            <person name="Lang F.B.F."/>
            <person name="Roger A.J."/>
            <person name="Ruiz-Trillo I."/>
            <person name="Haas B."/>
            <person name="Nusbaum C."/>
            <person name="Birren B."/>
        </authorList>
    </citation>
    <scope>NUCLEOTIDE SEQUENCE [LARGE SCALE GENOMIC DNA]</scope>
    <source>
        <strain evidence="4 5">JP610</strain>
    </source>
</reference>
<gene>
    <name evidence="4" type="ORF">SARC_03206</name>
</gene>
<evidence type="ECO:0000313" key="5">
    <source>
        <dbReference type="Proteomes" id="UP000054560"/>
    </source>
</evidence>
<sequence>MLPMANHPAWGRYLSSVFAARKQRILPYDFVVLSHPTEAERTLCLYSVYIAIQKDDVAVRYNDDRLIVEGSMDTGNIEKEGRNWKMKERSASSFRREFNVPRGMDPNKIKTSRRNGVLEIDLPELQTLSSDNKGHTLAIEE</sequence>
<evidence type="ECO:0000259" key="3">
    <source>
        <dbReference type="PROSITE" id="PS01031"/>
    </source>
</evidence>
<dbReference type="PROSITE" id="PS01031">
    <property type="entry name" value="SHSP"/>
    <property type="match status" value="1"/>
</dbReference>
<proteinExistence type="inferred from homology"/>
<evidence type="ECO:0000256" key="1">
    <source>
        <dbReference type="PROSITE-ProRule" id="PRU00285"/>
    </source>
</evidence>
<dbReference type="AlphaFoldDB" id="A0A0L0G6H2"/>
<evidence type="ECO:0000313" key="4">
    <source>
        <dbReference type="EMBL" id="KNC84587.1"/>
    </source>
</evidence>
<dbReference type="OrthoDB" id="5511210at2759"/>
<dbReference type="Pfam" id="PF00011">
    <property type="entry name" value="HSP20"/>
    <property type="match status" value="1"/>
</dbReference>
<evidence type="ECO:0000256" key="2">
    <source>
        <dbReference type="RuleBase" id="RU003616"/>
    </source>
</evidence>
<feature type="domain" description="SHSP" evidence="3">
    <location>
        <begin position="19"/>
        <end position="140"/>
    </location>
</feature>
<organism evidence="4 5">
    <name type="scientific">Sphaeroforma arctica JP610</name>
    <dbReference type="NCBI Taxonomy" id="667725"/>
    <lineage>
        <taxon>Eukaryota</taxon>
        <taxon>Ichthyosporea</taxon>
        <taxon>Ichthyophonida</taxon>
        <taxon>Sphaeroforma</taxon>
    </lineage>
</organism>
<dbReference type="CDD" id="cd06464">
    <property type="entry name" value="ACD_sHsps-like"/>
    <property type="match status" value="1"/>
</dbReference>
<dbReference type="RefSeq" id="XP_014158489.1">
    <property type="nucleotide sequence ID" value="XM_014303014.1"/>
</dbReference>
<keyword evidence="5" id="KW-1185">Reference proteome</keyword>
<dbReference type="EMBL" id="KQ241754">
    <property type="protein sequence ID" value="KNC84587.1"/>
    <property type="molecule type" value="Genomic_DNA"/>
</dbReference>
<name>A0A0L0G6H2_9EUKA</name>
<dbReference type="GeneID" id="25903710"/>